<reference evidence="1 2" key="1">
    <citation type="journal article" date="2012" name="J. Bacteriol.">
        <title>Genome Sequence of the Lantibiotic Bacteriocin Producer Streptococcus salivarius Strain K12.</title>
        <authorList>
            <person name="Barretto C."/>
            <person name="Alvarez-Martin P."/>
            <person name="Foata F."/>
            <person name="Renault P."/>
            <person name="Berger B."/>
        </authorList>
    </citation>
    <scope>NUCLEOTIDE SEQUENCE [LARGE SCALE GENOMIC DNA]</scope>
    <source>
        <strain evidence="1 2">K12</strain>
    </source>
</reference>
<dbReference type="Proteomes" id="UP000006983">
    <property type="component" value="Unassembled WGS sequence"/>
</dbReference>
<dbReference type="AlphaFoldDB" id="J7SIH1"/>
<name>J7SIH1_STRSL</name>
<organism evidence="1 2">
    <name type="scientific">Streptococcus salivarius K12</name>
    <dbReference type="NCBI Taxonomy" id="1200793"/>
    <lineage>
        <taxon>Bacteria</taxon>
        <taxon>Bacillati</taxon>
        <taxon>Bacillota</taxon>
        <taxon>Bacilli</taxon>
        <taxon>Lactobacillales</taxon>
        <taxon>Streptococcaceae</taxon>
        <taxon>Streptococcus</taxon>
    </lineage>
</organism>
<evidence type="ECO:0000313" key="1">
    <source>
        <dbReference type="EMBL" id="EJO16792.1"/>
    </source>
</evidence>
<protein>
    <submittedName>
        <fullName evidence="1">Uncharacterized protein</fullName>
    </submittedName>
</protein>
<evidence type="ECO:0000313" key="2">
    <source>
        <dbReference type="Proteomes" id="UP000006983"/>
    </source>
</evidence>
<comment type="caution">
    <text evidence="1">The sequence shown here is derived from an EMBL/GenBank/DDBJ whole genome shotgun (WGS) entry which is preliminary data.</text>
</comment>
<dbReference type="EMBL" id="ALIF01000001">
    <property type="protein sequence ID" value="EJO16792.1"/>
    <property type="molecule type" value="Genomic_DNA"/>
</dbReference>
<sequence>MSPFFDTLSIANAYKQTKQKPFSENSWKSLFKFSKA</sequence>
<keyword evidence="2" id="KW-1185">Reference proteome</keyword>
<proteinExistence type="predicted"/>
<accession>J7SIH1</accession>
<gene>
    <name evidence="1" type="ORF">RSSL_01490</name>
</gene>